<dbReference type="Pfam" id="PF17801">
    <property type="entry name" value="Melibiase_C"/>
    <property type="match status" value="1"/>
</dbReference>
<dbReference type="RefSeq" id="WP_093364696.1">
    <property type="nucleotide sequence ID" value="NZ_FOZZ01000004.1"/>
</dbReference>
<dbReference type="Gene3D" id="3.20.20.70">
    <property type="entry name" value="Aldolase class I"/>
    <property type="match status" value="1"/>
</dbReference>
<dbReference type="EMBL" id="FOZZ01000004">
    <property type="protein sequence ID" value="SFS70803.1"/>
    <property type="molecule type" value="Genomic_DNA"/>
</dbReference>
<dbReference type="PANTHER" id="PTHR11452:SF75">
    <property type="entry name" value="ALPHA-GALACTOSIDASE MEL1"/>
    <property type="match status" value="1"/>
</dbReference>
<dbReference type="InterPro" id="IPR000111">
    <property type="entry name" value="Glyco_hydro_27/36_CS"/>
</dbReference>
<dbReference type="GO" id="GO:0004553">
    <property type="term" value="F:hydrolase activity, hydrolyzing O-glycosyl compounds"/>
    <property type="evidence" value="ECO:0007669"/>
    <property type="project" value="InterPro"/>
</dbReference>
<evidence type="ECO:0000313" key="8">
    <source>
        <dbReference type="Proteomes" id="UP000198785"/>
    </source>
</evidence>
<dbReference type="STRING" id="683125.SAMN05660206_10466"/>
<dbReference type="InterPro" id="IPR013780">
    <property type="entry name" value="Glyco_hydro_b"/>
</dbReference>
<organism evidence="7 8">
    <name type="scientific">Sphingobacterium wenxiniae</name>
    <dbReference type="NCBI Taxonomy" id="683125"/>
    <lineage>
        <taxon>Bacteria</taxon>
        <taxon>Pseudomonadati</taxon>
        <taxon>Bacteroidota</taxon>
        <taxon>Sphingobacteriia</taxon>
        <taxon>Sphingobacteriales</taxon>
        <taxon>Sphingobacteriaceae</taxon>
        <taxon>Sphingobacterium</taxon>
    </lineage>
</organism>
<sequence length="461" mass="53164">MMKIKLGYAVIVVSILIATGCAKAHPENTVDKDSLPSNAPHNPFVGPLYWSTYEYNIKADDYIPEEEWEKNINWMEENLKDYGYKMVCIDGWGDDQQFNEHGYRTSHSKHWKHDYAWWAKNLKERGMELGMYNNPLWVIKTAADAGIKIKGTDIPLSSIMNEDENATWFKWVQVDKPGAEAYVKGYIQFYADMGIKYLRVDFLSWFEDGWDRNMGTVGPKRPQAHYETALRWIKEACDKNGILLSLVMPHLHNEAELEIKYGHMIRINEDAEYGTWYRWSDNQRGTKRVGWSVYANPVDGTTYWSYIAGRNKMILDADFLRINTFANAEEKKSVVSLCFISGGAVTVSDRYNSIGDNLWVYQNKELLALREDGFVGKPLTNDPTKQESQIWKGQLSNGDWVVAFFNRENTYQSRGIIFADLPMQDKANVRDLWKHEDLGVMSSFSTRVPPHGVVVIRISPL</sequence>
<proteinExistence type="inferred from homology"/>
<dbReference type="InterPro" id="IPR013785">
    <property type="entry name" value="Aldolase_TIM"/>
</dbReference>
<evidence type="ECO:0000259" key="6">
    <source>
        <dbReference type="Pfam" id="PF17801"/>
    </source>
</evidence>
<reference evidence="7 8" key="1">
    <citation type="submission" date="2016-10" db="EMBL/GenBank/DDBJ databases">
        <authorList>
            <person name="de Groot N.N."/>
        </authorList>
    </citation>
    <scope>NUCLEOTIDE SEQUENCE [LARGE SCALE GENOMIC DNA]</scope>
    <source>
        <strain evidence="7 8">DSM 22789</strain>
    </source>
</reference>
<dbReference type="SUPFAM" id="SSF51445">
    <property type="entry name" value="(Trans)glycosidases"/>
    <property type="match status" value="1"/>
</dbReference>
<evidence type="ECO:0000256" key="4">
    <source>
        <dbReference type="ARBA" id="ARBA00023295"/>
    </source>
</evidence>
<protein>
    <submittedName>
        <fullName evidence="7">Alpha-glucosidase</fullName>
    </submittedName>
</protein>
<name>A0A1I6S1G3_9SPHI</name>
<keyword evidence="8" id="KW-1185">Reference proteome</keyword>
<dbReference type="Proteomes" id="UP000198785">
    <property type="component" value="Unassembled WGS sequence"/>
</dbReference>
<evidence type="ECO:0000256" key="2">
    <source>
        <dbReference type="ARBA" id="ARBA00022729"/>
    </source>
</evidence>
<accession>A0A1I6S1G3</accession>
<feature type="signal peptide" evidence="5">
    <location>
        <begin position="1"/>
        <end position="24"/>
    </location>
</feature>
<dbReference type="AlphaFoldDB" id="A0A1I6S1G3"/>
<feature type="domain" description="Alpha galactosidase C-terminal" evidence="6">
    <location>
        <begin position="386"/>
        <end position="458"/>
    </location>
</feature>
<evidence type="ECO:0000256" key="3">
    <source>
        <dbReference type="ARBA" id="ARBA00022801"/>
    </source>
</evidence>
<dbReference type="InterPro" id="IPR002241">
    <property type="entry name" value="Glyco_hydro_27"/>
</dbReference>
<dbReference type="PROSITE" id="PS51257">
    <property type="entry name" value="PROKAR_LIPOPROTEIN"/>
    <property type="match status" value="1"/>
</dbReference>
<comment type="similarity">
    <text evidence="1">Belongs to the glycosyl hydrolase 27 family.</text>
</comment>
<dbReference type="PANTHER" id="PTHR11452">
    <property type="entry name" value="ALPHA-GALACTOSIDASE/ALPHA-N-ACETYLGALACTOSAMINIDASE"/>
    <property type="match status" value="1"/>
</dbReference>
<dbReference type="GO" id="GO:0005975">
    <property type="term" value="P:carbohydrate metabolic process"/>
    <property type="evidence" value="ECO:0007669"/>
    <property type="project" value="InterPro"/>
</dbReference>
<feature type="chain" id="PRO_5011448126" evidence="5">
    <location>
        <begin position="25"/>
        <end position="461"/>
    </location>
</feature>
<keyword evidence="3" id="KW-0378">Hydrolase</keyword>
<dbReference type="InterPro" id="IPR017853">
    <property type="entry name" value="GH"/>
</dbReference>
<dbReference type="OrthoDB" id="9807519at2"/>
<evidence type="ECO:0000313" key="7">
    <source>
        <dbReference type="EMBL" id="SFS70803.1"/>
    </source>
</evidence>
<dbReference type="SUPFAM" id="SSF51011">
    <property type="entry name" value="Glycosyl hydrolase domain"/>
    <property type="match status" value="1"/>
</dbReference>
<dbReference type="PROSITE" id="PS00512">
    <property type="entry name" value="ALPHA_GALACTOSIDASE"/>
    <property type="match status" value="1"/>
</dbReference>
<keyword evidence="2 5" id="KW-0732">Signal</keyword>
<keyword evidence="4" id="KW-0326">Glycosidase</keyword>
<evidence type="ECO:0000256" key="5">
    <source>
        <dbReference type="SAM" id="SignalP"/>
    </source>
</evidence>
<gene>
    <name evidence="7" type="ORF">SAMN05660206_10466</name>
</gene>
<evidence type="ECO:0000256" key="1">
    <source>
        <dbReference type="ARBA" id="ARBA00009743"/>
    </source>
</evidence>
<dbReference type="Gene3D" id="2.60.40.1180">
    <property type="entry name" value="Golgi alpha-mannosidase II"/>
    <property type="match status" value="1"/>
</dbReference>
<dbReference type="InterPro" id="IPR041233">
    <property type="entry name" value="Melibiase_C"/>
</dbReference>